<dbReference type="EMBL" id="JAGGMQ010000001">
    <property type="protein sequence ID" value="MBP2169138.1"/>
    <property type="molecule type" value="Genomic_DNA"/>
</dbReference>
<name>A0ABS4PB14_9GAMM</name>
<proteinExistence type="predicted"/>
<gene>
    <name evidence="1" type="ORF">J2125_002330</name>
</gene>
<evidence type="ECO:0000313" key="1">
    <source>
        <dbReference type="EMBL" id="MBP2169138.1"/>
    </source>
</evidence>
<keyword evidence="2" id="KW-1185">Reference proteome</keyword>
<protein>
    <submittedName>
        <fullName evidence="1">Uncharacterized protein</fullName>
    </submittedName>
</protein>
<organism evidence="1 2">
    <name type="scientific">Winslowiella toletana</name>
    <dbReference type="NCBI Taxonomy" id="92490"/>
    <lineage>
        <taxon>Bacteria</taxon>
        <taxon>Pseudomonadati</taxon>
        <taxon>Pseudomonadota</taxon>
        <taxon>Gammaproteobacteria</taxon>
        <taxon>Enterobacterales</taxon>
        <taxon>Erwiniaceae</taxon>
        <taxon>Winslowiella</taxon>
    </lineage>
</organism>
<dbReference type="Proteomes" id="UP001195624">
    <property type="component" value="Unassembled WGS sequence"/>
</dbReference>
<evidence type="ECO:0000313" key="2">
    <source>
        <dbReference type="Proteomes" id="UP001195624"/>
    </source>
</evidence>
<reference evidence="2" key="1">
    <citation type="submission" date="2023-07" db="EMBL/GenBank/DDBJ databases">
        <title>Genome mining of underrepresented organisms for secondary metabolites.</title>
        <authorList>
            <person name="D'Agostino P.M."/>
        </authorList>
    </citation>
    <scope>NUCLEOTIDE SEQUENCE [LARGE SCALE GENOMIC DNA]</scope>
    <source>
        <strain evidence="2">WS4403</strain>
    </source>
</reference>
<sequence>MQGIRLRNVFRVARFLSDSLIKAPGDEISAGFLNMFHSHAQQQRYFLRSDSLPLVGVSLTA</sequence>
<accession>A0ABS4PB14</accession>
<comment type="caution">
    <text evidence="1">The sequence shown here is derived from an EMBL/GenBank/DDBJ whole genome shotgun (WGS) entry which is preliminary data.</text>
</comment>